<sequence>MIKHKIIIGFLATSLAISGSGIAIINASKLNSENQLAITNQNVSNYVDKVNSTIRLNENIINNIKNENDKLTKKNNVLEKSNSENIDKLKSEESKNEILEKKLILLQKENGQLQNKNKELVNENNKLTNEKNLLTNELVKLNQKIKNLLDALSIVKGNSDYKDMSSKQQSQIIATLLHYWGYSIKTSKKIAKILQNPTKPWYWYVKENKSDINKKNENQSNSKNLENTITT</sequence>
<dbReference type="Proteomes" id="UP000191448">
    <property type="component" value="Unassembled WGS sequence"/>
</dbReference>
<dbReference type="EMBL" id="LTAY01000023">
    <property type="protein sequence ID" value="OPX49542.1"/>
    <property type="molecule type" value="Genomic_DNA"/>
</dbReference>
<evidence type="ECO:0000313" key="2">
    <source>
        <dbReference type="EMBL" id="OPX49542.1"/>
    </source>
</evidence>
<organism evidence="2 3">
    <name type="scientific">Clostridium thermobutyricum DSM 4928</name>
    <dbReference type="NCBI Taxonomy" id="1121339"/>
    <lineage>
        <taxon>Bacteria</taxon>
        <taxon>Bacillati</taxon>
        <taxon>Bacillota</taxon>
        <taxon>Clostridia</taxon>
        <taxon>Eubacteriales</taxon>
        <taxon>Clostridiaceae</taxon>
        <taxon>Clostridium</taxon>
    </lineage>
</organism>
<gene>
    <name evidence="2" type="ORF">CLTHE_06390</name>
</gene>
<protein>
    <recommendedName>
        <fullName evidence="4">Chromosome partition protein Smc</fullName>
    </recommendedName>
</protein>
<dbReference type="AlphaFoldDB" id="A0A1V4SXY7"/>
<evidence type="ECO:0000256" key="1">
    <source>
        <dbReference type="SAM" id="Coils"/>
    </source>
</evidence>
<dbReference type="RefSeq" id="WP_080021975.1">
    <property type="nucleotide sequence ID" value="NZ_LTAY01000023.1"/>
</dbReference>
<reference evidence="2 3" key="1">
    <citation type="submission" date="2016-02" db="EMBL/GenBank/DDBJ databases">
        <title>Genome sequence of Clostridium thermobutyricum DSM 4928.</title>
        <authorList>
            <person name="Poehlein A."/>
            <person name="Daniel R."/>
        </authorList>
    </citation>
    <scope>NUCLEOTIDE SEQUENCE [LARGE SCALE GENOMIC DNA]</scope>
    <source>
        <strain evidence="2 3">DSM 4928</strain>
    </source>
</reference>
<proteinExistence type="predicted"/>
<comment type="caution">
    <text evidence="2">The sequence shown here is derived from an EMBL/GenBank/DDBJ whole genome shotgun (WGS) entry which is preliminary data.</text>
</comment>
<name>A0A1V4SXY7_9CLOT</name>
<accession>A0A1V4SXY7</accession>
<feature type="coiled-coil region" evidence="1">
    <location>
        <begin position="54"/>
        <end position="151"/>
    </location>
</feature>
<evidence type="ECO:0000313" key="3">
    <source>
        <dbReference type="Proteomes" id="UP000191448"/>
    </source>
</evidence>
<evidence type="ECO:0008006" key="4">
    <source>
        <dbReference type="Google" id="ProtNLM"/>
    </source>
</evidence>
<keyword evidence="1" id="KW-0175">Coiled coil</keyword>